<keyword evidence="2" id="KW-1185">Reference proteome</keyword>
<sequence length="118" mass="13982">MIRELNINHEFQELIPQLSPKQLENLEESIKAEGCRHSLIIWGNTIIDGHHRYAICHKNYIPFTTVNKKQELKTELDVKLWIIENELSKYLYSRQLSAVKRIELACKHKEIETEKSIK</sequence>
<reference evidence="1 2" key="1">
    <citation type="submission" date="2023-03" db="EMBL/GenBank/DDBJ databases">
        <title>Host association and intracellularity evolved multiple times independently in the Rickettsiales.</title>
        <authorList>
            <person name="Castelli M."/>
            <person name="Nardi T."/>
            <person name="Gammuto L."/>
            <person name="Bellinzona G."/>
            <person name="Sabaneyeva E."/>
            <person name="Potekhin A."/>
            <person name="Serra V."/>
            <person name="Petroni G."/>
            <person name="Sassera D."/>
        </authorList>
    </citation>
    <scope>NUCLEOTIDE SEQUENCE [LARGE SCALE GENOMIC DNA]</scope>
    <source>
        <strain evidence="1 2">Sr 2-6</strain>
    </source>
</reference>
<dbReference type="SUPFAM" id="SSF110849">
    <property type="entry name" value="ParB/Sulfiredoxin"/>
    <property type="match status" value="1"/>
</dbReference>
<proteinExistence type="predicted"/>
<gene>
    <name evidence="1" type="ORF">Megvenef_01501</name>
</gene>
<name>A0ABU5NEB6_9RICK</name>
<dbReference type="Gene3D" id="3.90.1530.10">
    <property type="entry name" value="Conserved hypothetical protein from pyrococcus furiosus pfu- 392566-001, ParB domain"/>
    <property type="match status" value="1"/>
</dbReference>
<evidence type="ECO:0000313" key="1">
    <source>
        <dbReference type="EMBL" id="MEA0971521.1"/>
    </source>
</evidence>
<dbReference type="EMBL" id="JARJFB010000161">
    <property type="protein sequence ID" value="MEA0971521.1"/>
    <property type="molecule type" value="Genomic_DNA"/>
</dbReference>
<dbReference type="Proteomes" id="UP001291687">
    <property type="component" value="Unassembled WGS sequence"/>
</dbReference>
<protein>
    <submittedName>
        <fullName evidence="1">Plasmid replication/partition related N-terminal domain protein</fullName>
    </submittedName>
</protein>
<dbReference type="InterPro" id="IPR036086">
    <property type="entry name" value="ParB/Sulfiredoxin_sf"/>
</dbReference>
<dbReference type="RefSeq" id="WP_322777429.1">
    <property type="nucleotide sequence ID" value="NZ_JARJFB010000161.1"/>
</dbReference>
<evidence type="ECO:0000313" key="2">
    <source>
        <dbReference type="Proteomes" id="UP001291687"/>
    </source>
</evidence>
<accession>A0ABU5NEB6</accession>
<comment type="caution">
    <text evidence="1">The sequence shown here is derived from an EMBL/GenBank/DDBJ whole genome shotgun (WGS) entry which is preliminary data.</text>
</comment>
<organism evidence="1 2">
    <name type="scientific">Candidatus Megaera venefica</name>
    <dbReference type="NCBI Taxonomy" id="2055910"/>
    <lineage>
        <taxon>Bacteria</taxon>
        <taxon>Pseudomonadati</taxon>
        <taxon>Pseudomonadota</taxon>
        <taxon>Alphaproteobacteria</taxon>
        <taxon>Rickettsiales</taxon>
        <taxon>Rickettsiaceae</taxon>
        <taxon>Candidatus Megaera</taxon>
    </lineage>
</organism>